<dbReference type="PROSITE" id="PS51257">
    <property type="entry name" value="PROKAR_LIPOPROTEIN"/>
    <property type="match status" value="1"/>
</dbReference>
<feature type="repeat" description="TPR" evidence="1">
    <location>
        <begin position="39"/>
        <end position="72"/>
    </location>
</feature>
<dbReference type="SMART" id="SM00028">
    <property type="entry name" value="TPR"/>
    <property type="match status" value="3"/>
</dbReference>
<keyword evidence="3" id="KW-1185">Reference proteome</keyword>
<dbReference type="InterPro" id="IPR011990">
    <property type="entry name" value="TPR-like_helical_dom_sf"/>
</dbReference>
<comment type="caution">
    <text evidence="2">The sequence shown here is derived from an EMBL/GenBank/DDBJ whole genome shotgun (WGS) entry which is preliminary data.</text>
</comment>
<evidence type="ECO:0008006" key="4">
    <source>
        <dbReference type="Google" id="ProtNLM"/>
    </source>
</evidence>
<evidence type="ECO:0000313" key="3">
    <source>
        <dbReference type="Proteomes" id="UP001210261"/>
    </source>
</evidence>
<dbReference type="RefSeq" id="WP_271020967.1">
    <property type="nucleotide sequence ID" value="NZ_JAQHXR010000001.1"/>
</dbReference>
<dbReference type="EMBL" id="JAQHXR010000001">
    <property type="protein sequence ID" value="MDA3968692.1"/>
    <property type="molecule type" value="Genomic_DNA"/>
</dbReference>
<dbReference type="PROSITE" id="PS50005">
    <property type="entry name" value="TPR"/>
    <property type="match status" value="1"/>
</dbReference>
<protein>
    <recommendedName>
        <fullName evidence="4">ATP-dependent nuclease subunit B</fullName>
    </recommendedName>
</protein>
<sequence>MFARSSVLFLVAIVIFVYGCVRATNVVNNPYIFESVSREDEYIALGYYYLDLKKYKEAKDAFQQAYTITDNKVYLKEIIGILILMGDVSEAKKQADRYLKTNLDDDEIRNVLIGILTSTKQYEAARFEARILVKNDRSEKNLETLSSVYFLQNDYKNSAKYLQEAYEINHNELILDKLASTYALFLNDTNKSINLYKNHIKKYGITQLIGEKLALIYVKEEKYEQAIQIYKQLYEETNKIQYLQVILEIYLKTKELNKAQKLLETNHSLTYSDERFLEILLDIYNIKKDYKNSIRILNDLYDMSGNSGYLALEAVYIYESANDKKDKKILNEVSTKLEKALQDFNEALYLNYLGYLLIDNDMDINKGIKYVEKALLIEPSNVYYLDSLAWGYYKLKDCKKAKEIMSTISQEEINKEEEILEHNKKIQTCK</sequence>
<dbReference type="Proteomes" id="UP001210261">
    <property type="component" value="Unassembled WGS sequence"/>
</dbReference>
<keyword evidence="1" id="KW-0802">TPR repeat</keyword>
<dbReference type="InterPro" id="IPR019734">
    <property type="entry name" value="TPR_rpt"/>
</dbReference>
<accession>A0ABT4VDA5</accession>
<dbReference type="SUPFAM" id="SSF48452">
    <property type="entry name" value="TPR-like"/>
    <property type="match status" value="2"/>
</dbReference>
<organism evidence="2 3">
    <name type="scientific">Helicobacter ibis</name>
    <dbReference type="NCBI Taxonomy" id="2962633"/>
    <lineage>
        <taxon>Bacteria</taxon>
        <taxon>Pseudomonadati</taxon>
        <taxon>Campylobacterota</taxon>
        <taxon>Epsilonproteobacteria</taxon>
        <taxon>Campylobacterales</taxon>
        <taxon>Helicobacteraceae</taxon>
        <taxon>Helicobacter</taxon>
    </lineage>
</organism>
<dbReference type="Pfam" id="PF13181">
    <property type="entry name" value="TPR_8"/>
    <property type="match status" value="3"/>
</dbReference>
<evidence type="ECO:0000256" key="1">
    <source>
        <dbReference type="PROSITE-ProRule" id="PRU00339"/>
    </source>
</evidence>
<reference evidence="2 3" key="1">
    <citation type="submission" date="2023-01" db="EMBL/GenBank/DDBJ databases">
        <title>Description of Helicobacter ibis sp. nov. isolated from faecal droppings of black-faced ibis (Theristicus melanopis).</title>
        <authorList>
            <person name="Lopez-Cantillo M."/>
            <person name="Vidal-Veuthey B."/>
            <person name="Mella A."/>
            <person name="De La Haba R."/>
            <person name="Collado L."/>
        </authorList>
    </citation>
    <scope>NUCLEOTIDE SEQUENCE [LARGE SCALE GENOMIC DNA]</scope>
    <source>
        <strain evidence="2 3">A82</strain>
    </source>
</reference>
<proteinExistence type="predicted"/>
<dbReference type="Gene3D" id="1.25.40.10">
    <property type="entry name" value="Tetratricopeptide repeat domain"/>
    <property type="match status" value="3"/>
</dbReference>
<evidence type="ECO:0000313" key="2">
    <source>
        <dbReference type="EMBL" id="MDA3968692.1"/>
    </source>
</evidence>
<name>A0ABT4VDA5_9HELI</name>
<gene>
    <name evidence="2" type="ORF">PF021_03270</name>
</gene>